<feature type="chain" id="PRO_5046650459" evidence="1">
    <location>
        <begin position="24"/>
        <end position="141"/>
    </location>
</feature>
<reference evidence="3" key="1">
    <citation type="journal article" date="2019" name="Int. J. Syst. Evol. Microbiol.">
        <title>The Global Catalogue of Microorganisms (GCM) 10K type strain sequencing project: providing services to taxonomists for standard genome sequencing and annotation.</title>
        <authorList>
            <consortium name="The Broad Institute Genomics Platform"/>
            <consortium name="The Broad Institute Genome Sequencing Center for Infectious Disease"/>
            <person name="Wu L."/>
            <person name="Ma J."/>
        </authorList>
    </citation>
    <scope>NUCLEOTIDE SEQUENCE [LARGE SCALE GENOMIC DNA]</scope>
    <source>
        <strain evidence="3">CGMCC 1.15461</strain>
    </source>
</reference>
<dbReference type="RefSeq" id="WP_188620027.1">
    <property type="nucleotide sequence ID" value="NZ_BMJE01000002.1"/>
</dbReference>
<dbReference type="EMBL" id="BMJE01000002">
    <property type="protein sequence ID" value="GGB70995.1"/>
    <property type="molecule type" value="Genomic_DNA"/>
</dbReference>
<gene>
    <name evidence="2" type="ORF">GCM10007424_08740</name>
</gene>
<protein>
    <submittedName>
        <fullName evidence="2">Uncharacterized protein</fullName>
    </submittedName>
</protein>
<dbReference type="NCBIfam" id="NF047658">
    <property type="entry name" value="HYC_CC_PP"/>
    <property type="match status" value="1"/>
</dbReference>
<keyword evidence="3" id="KW-1185">Reference proteome</keyword>
<dbReference type="InterPro" id="IPR058060">
    <property type="entry name" value="HYC_CC_PP"/>
</dbReference>
<proteinExistence type="predicted"/>
<name>A0ABQ1JL23_9FLAO</name>
<evidence type="ECO:0000313" key="3">
    <source>
        <dbReference type="Proteomes" id="UP000615760"/>
    </source>
</evidence>
<feature type="signal peptide" evidence="1">
    <location>
        <begin position="1"/>
        <end position="23"/>
    </location>
</feature>
<comment type="caution">
    <text evidence="2">The sequence shown here is derived from an EMBL/GenBank/DDBJ whole genome shotgun (WGS) entry which is preliminary data.</text>
</comment>
<dbReference type="InterPro" id="IPR058512">
    <property type="entry name" value="DUF8199"/>
</dbReference>
<accession>A0ABQ1JL23</accession>
<organism evidence="2 3">
    <name type="scientific">Flavobacterium suaedae</name>
    <dbReference type="NCBI Taxonomy" id="1767027"/>
    <lineage>
        <taxon>Bacteria</taxon>
        <taxon>Pseudomonadati</taxon>
        <taxon>Bacteroidota</taxon>
        <taxon>Flavobacteriia</taxon>
        <taxon>Flavobacteriales</taxon>
        <taxon>Flavobacteriaceae</taxon>
        <taxon>Flavobacterium</taxon>
    </lineage>
</organism>
<evidence type="ECO:0000313" key="2">
    <source>
        <dbReference type="EMBL" id="GGB70995.1"/>
    </source>
</evidence>
<dbReference type="Proteomes" id="UP000615760">
    <property type="component" value="Unassembled WGS sequence"/>
</dbReference>
<sequence>MQFKKHISLLLSSLILLANMGLALNVHYCHGEISQVSLAYKVSEPCNTHHLEAESSCCAEKDATHKSCCKNDLVKLKDRADNVIIEKSLHVDLASFCAFNEYKPLLNFGEKVTVKSQIPAFYCEANAPPLYKLYCRYTLYA</sequence>
<evidence type="ECO:0000256" key="1">
    <source>
        <dbReference type="SAM" id="SignalP"/>
    </source>
</evidence>
<keyword evidence="1" id="KW-0732">Signal</keyword>
<dbReference type="Pfam" id="PF26622">
    <property type="entry name" value="DUF8199"/>
    <property type="match status" value="1"/>
</dbReference>